<evidence type="ECO:0000256" key="1">
    <source>
        <dbReference type="ARBA" id="ARBA00022741"/>
    </source>
</evidence>
<dbReference type="InterPro" id="IPR001650">
    <property type="entry name" value="Helicase_C-like"/>
</dbReference>
<dbReference type="InterPro" id="IPR014001">
    <property type="entry name" value="Helicase_ATP-bd"/>
</dbReference>
<dbReference type="InterPro" id="IPR011545">
    <property type="entry name" value="DEAD/DEAH_box_helicase_dom"/>
</dbReference>
<dbReference type="SMART" id="SM00487">
    <property type="entry name" value="DEXDc"/>
    <property type="match status" value="1"/>
</dbReference>
<protein>
    <submittedName>
        <fullName evidence="10">ATP-dependent DNA helicase RecG</fullName>
    </submittedName>
</protein>
<dbReference type="SUPFAM" id="SSF50249">
    <property type="entry name" value="Nucleic acid-binding proteins"/>
    <property type="match status" value="1"/>
</dbReference>
<dbReference type="InterPro" id="IPR033454">
    <property type="entry name" value="RecG_wedge"/>
</dbReference>
<reference evidence="11" key="1">
    <citation type="journal article" date="2019" name="Int. J. Syst. Evol. Microbiol.">
        <title>The Global Catalogue of Microorganisms (GCM) 10K type strain sequencing project: providing services to taxonomists for standard genome sequencing and annotation.</title>
        <authorList>
            <consortium name="The Broad Institute Genomics Platform"/>
            <consortium name="The Broad Institute Genome Sequencing Center for Infectious Disease"/>
            <person name="Wu L."/>
            <person name="Ma J."/>
        </authorList>
    </citation>
    <scope>NUCLEOTIDE SEQUENCE [LARGE SCALE GENOMIC DNA]</scope>
    <source>
        <strain evidence="11">JCM 19129</strain>
    </source>
</reference>
<dbReference type="Gene3D" id="3.40.50.300">
    <property type="entry name" value="P-loop containing nucleotide triphosphate hydrolases"/>
    <property type="match status" value="2"/>
</dbReference>
<keyword evidence="7" id="KW-0234">DNA repair</keyword>
<keyword evidence="1" id="KW-0547">Nucleotide-binding</keyword>
<dbReference type="InterPro" id="IPR047112">
    <property type="entry name" value="RecG/Mfd"/>
</dbReference>
<dbReference type="Pfam" id="PF00270">
    <property type="entry name" value="DEAD"/>
    <property type="match status" value="1"/>
</dbReference>
<keyword evidence="5" id="KW-0067">ATP-binding</keyword>
<evidence type="ECO:0000313" key="10">
    <source>
        <dbReference type="EMBL" id="GAA4927785.1"/>
    </source>
</evidence>
<comment type="caution">
    <text evidence="10">The sequence shown here is derived from an EMBL/GenBank/DDBJ whole genome shotgun (WGS) entry which is preliminary data.</text>
</comment>
<dbReference type="Pfam" id="PF00271">
    <property type="entry name" value="Helicase_C"/>
    <property type="match status" value="1"/>
</dbReference>
<evidence type="ECO:0000256" key="7">
    <source>
        <dbReference type="ARBA" id="ARBA00023204"/>
    </source>
</evidence>
<dbReference type="Pfam" id="PF17191">
    <property type="entry name" value="RecG_wedge"/>
    <property type="match status" value="1"/>
</dbReference>
<proteinExistence type="predicted"/>
<evidence type="ECO:0000256" key="5">
    <source>
        <dbReference type="ARBA" id="ARBA00022840"/>
    </source>
</evidence>
<dbReference type="PANTHER" id="PTHR47964:SF1">
    <property type="entry name" value="ATP-DEPENDENT DNA HELICASE HOMOLOG RECG, CHLOROPLASTIC"/>
    <property type="match status" value="1"/>
</dbReference>
<dbReference type="GO" id="GO:0004386">
    <property type="term" value="F:helicase activity"/>
    <property type="evidence" value="ECO:0007669"/>
    <property type="project" value="UniProtKB-KW"/>
</dbReference>
<keyword evidence="6" id="KW-0238">DNA-binding</keyword>
<evidence type="ECO:0000256" key="3">
    <source>
        <dbReference type="ARBA" id="ARBA00022801"/>
    </source>
</evidence>
<keyword evidence="2" id="KW-0227">DNA damage</keyword>
<name>A0ABP9GAU4_9MICC</name>
<feature type="domain" description="Helicase ATP-binding" evidence="8">
    <location>
        <begin position="295"/>
        <end position="465"/>
    </location>
</feature>
<dbReference type="EMBL" id="BAABLW010000007">
    <property type="protein sequence ID" value="GAA4927785.1"/>
    <property type="molecule type" value="Genomic_DNA"/>
</dbReference>
<evidence type="ECO:0000256" key="2">
    <source>
        <dbReference type="ARBA" id="ARBA00022763"/>
    </source>
</evidence>
<evidence type="ECO:0000256" key="4">
    <source>
        <dbReference type="ARBA" id="ARBA00022806"/>
    </source>
</evidence>
<feature type="domain" description="Helicase C-terminal" evidence="9">
    <location>
        <begin position="488"/>
        <end position="654"/>
    </location>
</feature>
<gene>
    <name evidence="10" type="primary">recG</name>
    <name evidence="10" type="ORF">GCM10025790_27580</name>
</gene>
<accession>A0ABP9GAU4</accession>
<sequence>MSSLAPDSVRPETPLERLLGGRTASKLAKELNLTTAEELLRHFPRRYVAYGQLSAFVDLNEGEQVTFMAEVVSCIKRDMRSRRGFIVDVAVKDEQGGLLRMAYFYGHEAFTKLRPGVVALFAGKVTTYAGQLTLNNPDFEVVVKSDGVTIPHGAGEGKDRLEVPVPLYPATAGVSSWKIKSCMEIVLNQTDFSLWPQTIPPAVAQAENLPGLGEAYELVHRPQEDGAQERGWRHFRFAEALIVQGLMDRRRRQLAASPALPAAPKPDGVLQAFDDQLPFDLTVGQRRCGEILAADLGQSKPMNRLLQGEVGSGKTLVALRAMLQVVDAGAQAALVAPTEVLAMQHERSLRRSLGALAAEFPGDDGVHITLLTGSMSASARKQALLDIASGQAGIVVGTHALLGEKVQFAQLGLAVIDEQHRFGVEQRNALRSRFTPTPHTLVMSATPIPRSVAMTVFGDLELTVLEGLPGGRSPIATHVVPMMRGREWIQRVWARIAEEARAGHQCYVVCPKISAEEEGASVELMLQKLREIPVLSQLRLAGAHGQLPAAELAATMNAFERGDLDVLVSTTVIEVGVDVANATLMVILDADSFGISTLHQLRGRIGRGHTQKNQCLLVTRLPEEHPSVERLREVAATTDGMALATLDLARRREGDILSSLQSGGRSTLRLLRAARDEELIVQAGEWIARLSNEDPDWHSLPELRDAVETFQARHDDAEDYIDRG</sequence>
<dbReference type="PROSITE" id="PS51192">
    <property type="entry name" value="HELICASE_ATP_BIND_1"/>
    <property type="match status" value="1"/>
</dbReference>
<dbReference type="PROSITE" id="PS51194">
    <property type="entry name" value="HELICASE_CTER"/>
    <property type="match status" value="1"/>
</dbReference>
<keyword evidence="4 10" id="KW-0347">Helicase</keyword>
<evidence type="ECO:0000259" key="9">
    <source>
        <dbReference type="PROSITE" id="PS51194"/>
    </source>
</evidence>
<dbReference type="PANTHER" id="PTHR47964">
    <property type="entry name" value="ATP-DEPENDENT DNA HELICASE HOMOLOG RECG, CHLOROPLASTIC"/>
    <property type="match status" value="1"/>
</dbReference>
<dbReference type="InterPro" id="IPR012340">
    <property type="entry name" value="NA-bd_OB-fold"/>
</dbReference>
<dbReference type="Proteomes" id="UP001500368">
    <property type="component" value="Unassembled WGS sequence"/>
</dbReference>
<keyword evidence="11" id="KW-1185">Reference proteome</keyword>
<evidence type="ECO:0000256" key="6">
    <source>
        <dbReference type="ARBA" id="ARBA00023125"/>
    </source>
</evidence>
<dbReference type="Gene3D" id="2.40.50.140">
    <property type="entry name" value="Nucleic acid-binding proteins"/>
    <property type="match status" value="1"/>
</dbReference>
<dbReference type="RefSeq" id="WP_345478561.1">
    <property type="nucleotide sequence ID" value="NZ_BAABLW010000007.1"/>
</dbReference>
<dbReference type="InterPro" id="IPR027417">
    <property type="entry name" value="P-loop_NTPase"/>
</dbReference>
<keyword evidence="3" id="KW-0378">Hydrolase</keyword>
<evidence type="ECO:0000259" key="8">
    <source>
        <dbReference type="PROSITE" id="PS51192"/>
    </source>
</evidence>
<dbReference type="SMART" id="SM00490">
    <property type="entry name" value="HELICc"/>
    <property type="match status" value="1"/>
</dbReference>
<organism evidence="10 11">
    <name type="scientific">Nesterenkonia rhizosphaerae</name>
    <dbReference type="NCBI Taxonomy" id="1348272"/>
    <lineage>
        <taxon>Bacteria</taxon>
        <taxon>Bacillati</taxon>
        <taxon>Actinomycetota</taxon>
        <taxon>Actinomycetes</taxon>
        <taxon>Micrococcales</taxon>
        <taxon>Micrococcaceae</taxon>
        <taxon>Nesterenkonia</taxon>
    </lineage>
</organism>
<evidence type="ECO:0000313" key="11">
    <source>
        <dbReference type="Proteomes" id="UP001500368"/>
    </source>
</evidence>
<dbReference type="SUPFAM" id="SSF52540">
    <property type="entry name" value="P-loop containing nucleoside triphosphate hydrolases"/>
    <property type="match status" value="2"/>
</dbReference>